<proteinExistence type="predicted"/>
<keyword evidence="3" id="KW-0175">Coiled coil</keyword>
<keyword evidence="5" id="KW-0472">Membrane</keyword>
<comment type="caution">
    <text evidence="6">The sequence shown here is derived from an EMBL/GenBank/DDBJ whole genome shotgun (WGS) entry which is preliminary data.</text>
</comment>
<feature type="transmembrane region" description="Helical" evidence="5">
    <location>
        <begin position="2172"/>
        <end position="2192"/>
    </location>
</feature>
<dbReference type="Proteomes" id="UP000692954">
    <property type="component" value="Unassembled WGS sequence"/>
</dbReference>
<name>A0A8S1P3B8_9CILI</name>
<evidence type="ECO:0000256" key="2">
    <source>
        <dbReference type="ARBA" id="ARBA00023212"/>
    </source>
</evidence>
<keyword evidence="1" id="KW-0963">Cytoplasm</keyword>
<protein>
    <submittedName>
        <fullName evidence="6">Uncharacterized protein</fullName>
    </submittedName>
</protein>
<feature type="region of interest" description="Disordered" evidence="4">
    <location>
        <begin position="1045"/>
        <end position="1067"/>
    </location>
</feature>
<keyword evidence="2" id="KW-0206">Cytoskeleton</keyword>
<evidence type="ECO:0000313" key="7">
    <source>
        <dbReference type="Proteomes" id="UP000692954"/>
    </source>
</evidence>
<keyword evidence="7" id="KW-1185">Reference proteome</keyword>
<dbReference type="PANTHER" id="PTHR15431">
    <property type="entry name" value="FGFR1 ONCOGENE PARTNER/LISH DOMAIN-CONTAINING PROTEIN"/>
    <property type="match status" value="1"/>
</dbReference>
<organism evidence="6 7">
    <name type="scientific">Paramecium sonneborni</name>
    <dbReference type="NCBI Taxonomy" id="65129"/>
    <lineage>
        <taxon>Eukaryota</taxon>
        <taxon>Sar</taxon>
        <taxon>Alveolata</taxon>
        <taxon>Ciliophora</taxon>
        <taxon>Intramacronucleata</taxon>
        <taxon>Oligohymenophorea</taxon>
        <taxon>Peniculida</taxon>
        <taxon>Parameciidae</taxon>
        <taxon>Paramecium</taxon>
    </lineage>
</organism>
<keyword evidence="5" id="KW-1133">Transmembrane helix</keyword>
<feature type="coiled-coil region" evidence="3">
    <location>
        <begin position="1082"/>
        <end position="1109"/>
    </location>
</feature>
<sequence length="2522" mass="298747">MNLFYNQINLVAQNEFKAQKLRKRTSIHFQKNKNIDYRKLKGKFVFEPSKTITAQLDEFFLMAKKNAWDRKLGFKGYKGTFKVEHLIMIETQLRNLYRLRELTIVDTQIDREHLIILRQWISWLQPSKLTLEFQQNEIDNEDLEDFIYLLFEREIDVKRLYIISNPGIYKGQLLKQLKTYLKERYDNHKFYEYELLLNKDSKSIAIVKLEKLWTNKEKNDIIQQARVKIDQTCFYYFDLQKCFTEKNYQGFEHLIQLTYDLDNLEQICGLNVSDNYLGTPNSFQQTCQHLSTAKGLLDLRIQSQKLLDYSTIVKSLVGDRYDKLRVNIFDISKNSSILEKTFEILANEIFLYCKEIIFEAVFIQQLSTLYKLSVLAEAVKNRTDQLRELSKKSGKLIKHNFNKINLQSVENYNRHDLVQKFLESVILTEHTNIKTLTIQNCDIGRVEAWTNTFISFKQRVLNEQSQNPLLKNYKLPIKNIIMPKQTYRMESQYLKKFFYEFFFTKKGNILETESFVLDNCFRQNGREEAILESCDEIYKAIQNGEESAKNAQYSLKKVRFYQTTCDFRLSIYQCLILTDNFELEELNIEDEAMQGKFSDYKEATVAYFLKKPSNFIHSLNSLQFIKIEDMAFEIYQFLELFLYHDQLRLKKLCLKNLTFEENAEYKQTIQKIIDTKDQEKFQLSIKELYLEKISDEAFQLNFIKFVIFSKFQRIEKLSLGNINFDKFADEILQILQESQITILNQKSNNEKLINQNNQDQNQVNIEKYDQNSIQGEKQLQENNNLINSNHYIFQSLKYLNLNDIICTTQKAWSILIKNIIFNNQVKLEELILQKINLDDNMIKTLDEASINLIDQQFQQDPEKLKEIFNLKKLSIIECKTEKDFLTPFFMLNTITELIFNQCEGLNKIIQGMQEKYIQNQNYQIFNLVSIENFVLEKTNLAEKQFEWFLDEIIFNLERQQIKHISLINCQLNDQLLTILSNQIKKIKIQSTSFRRYYNLRSINLRENPEISQSVWVDFFNKLMEQKAQIQLEQKQNEMEKKNKDLIVNSDNEENEDEIDSKNHLNSKKEDQIQEAALGAQQIDQKKDSVQQKETRVEQLIIQNSQLVEENELQVKEKMINNFDSFKPKFPSNLKYISLNLEFSTVTPKQKDKLYYSIIVGLIINAESQIDSIKITNVDLSIFMLNVQKAQELIRILVNKCYKNEVKDFQSKIEKIDLNIKTTTENDIKLFVKTFICSNHIQLKHLELSGFQNNGIIAEILKQLPNRDEYVLETLKLTLTEKLTEAETFQFLEKVILGKVLPIKVLKLSKEVQFSQTQFSELLFNQQQIPLYHYIIVVNDEEEQLQIHSQILELLFQQNCKLKILDIIKSKDMNKLLEKLIESINQNQMMQFALEELYFSGQIKVDSKFLSFLFSILKNLKQLKFDDLVFENKEAIENFFKDSNIKFQQRNESILEVKKQTGDGLPIFAENFIFNDSIGFNCLTLKDPELLTKLPSLNQINKIKILKLDMGLLYNSGTQLNENGLTLLAQKFIYNEESCCEDLLLFQLHFKIPAVKALTKPAQKFREDIEAQKRQSSCQLKLKVIVFYYSLYLQDEGHELLMKDLFYFEYINIERLQMQVTNFNNQNCKSLYTNGKNWMNFQKTYNRQYQTKYPLKYLDISRNEFISEKQVWSDFLNFTIFSDMMPYLETFNINFMAINDIITEYIVENALNFLNRKPKNYKLPVKNINFSQNNSLTKIGWKNIFDNFFLHPKVDLIELNMISTMLDSSEKLEVIYDSFKNRAINTQNKKLPMQMFLCYNVTLKDMIHPFLTKPPSDYKPPPHQPVLIDYDSWKNGIHDGIPEEFGEKVLTYQRIIYQYPEFQETNKWKEFEEVKISTFHLDFCEHYLKKMNSYFKQNQIKNPQIYLNLNTLKVFTSIFMYSRERPGKPFPYQLVFQSSTFRFLKSRESTIYKINLIQSEFSNLEIINQQDVINIWKQIKSWRSSIDQIQMEYSFNDDLCELMLSQGYTERDIIQLVRIIPPKSIRIQQGLSLPAVKGLYSILYDLHYFQYSTVNYGFDSFLNTGIGYALRETAYSYQDKNIFSSFMKRAFYKFFNFFVTKSQKFEFDTEIQNLNTYLSNRKMFFYLIAFNNLLFWVVTLISPYFFSHYYNGDSTKEDKEYYCIAGTSNEANYVYYGFAGFSAIIEAFLFYQFQLQIPNHIDKIDIKIENVQEEEKEKEVAVPITLINLGQEIKKTQIAPQIFDRAKKTYLDVQKAFKVHQKKITESKISQIVLVLIGLMLSQLAKFDLFNDVVFTLTCYYCDETILFILALLIICITQGICILQYLYLVYIRITQTETTAKILSTKFINDIYLIAFLGRNQSLSDQLDKVAPYNVQIIPNIWFTRTFLPNQAGRSISHPVQSYLIQFVLEDFPQIILQAFFVLKQAITKGELSQQVILIIIISIYSIITSFKQFMSIRPSTLNQDDFDRLSNIKKSEYLDIKEQQLKEEQNQLKIYTEMFANPSRLASPIQQKLDEEHEQLL</sequence>
<feature type="transmembrane region" description="Helical" evidence="5">
    <location>
        <begin position="2268"/>
        <end position="2284"/>
    </location>
</feature>
<dbReference type="OrthoDB" id="292036at2759"/>
<feature type="transmembrane region" description="Helical" evidence="5">
    <location>
        <begin position="2123"/>
        <end position="2145"/>
    </location>
</feature>
<feature type="transmembrane region" description="Helical" evidence="5">
    <location>
        <begin position="2304"/>
        <end position="2328"/>
    </location>
</feature>
<dbReference type="EMBL" id="CAJJDN010000068">
    <property type="protein sequence ID" value="CAD8097375.1"/>
    <property type="molecule type" value="Genomic_DNA"/>
</dbReference>
<reference evidence="6" key="1">
    <citation type="submission" date="2021-01" db="EMBL/GenBank/DDBJ databases">
        <authorList>
            <consortium name="Genoscope - CEA"/>
            <person name="William W."/>
        </authorList>
    </citation>
    <scope>NUCLEOTIDE SEQUENCE</scope>
</reference>
<evidence type="ECO:0000256" key="5">
    <source>
        <dbReference type="SAM" id="Phobius"/>
    </source>
</evidence>
<evidence type="ECO:0000313" key="6">
    <source>
        <dbReference type="EMBL" id="CAD8097375.1"/>
    </source>
</evidence>
<evidence type="ECO:0000256" key="1">
    <source>
        <dbReference type="ARBA" id="ARBA00022490"/>
    </source>
</evidence>
<gene>
    <name evidence="6" type="ORF">PSON_ATCC_30995.1.T0680117</name>
</gene>
<evidence type="ECO:0000256" key="3">
    <source>
        <dbReference type="SAM" id="Coils"/>
    </source>
</evidence>
<evidence type="ECO:0000256" key="4">
    <source>
        <dbReference type="SAM" id="MobiDB-lite"/>
    </source>
</evidence>
<feature type="transmembrane region" description="Helical" evidence="5">
    <location>
        <begin position="2436"/>
        <end position="2455"/>
    </location>
</feature>
<accession>A0A8S1P3B8</accession>
<keyword evidence="5" id="KW-0812">Transmembrane</keyword>
<dbReference type="PANTHER" id="PTHR15431:SF4">
    <property type="entry name" value="PROTEIN TONNEAU 1B"/>
    <property type="match status" value="1"/>
</dbReference>